<accession>A0A8T0RB46</accession>
<keyword evidence="3 6" id="KW-0812">Transmembrane</keyword>
<sequence length="161" mass="18601">MSSEIVDASMVRAERNVARGNNVHREDSCCNRFCQSPSPMVARYFYAILFLLANLSAWSVRENHMTFFEGQRLNGCLGDRDCLAAEVVLIISLTSFLFFSIMFFSTMHTRKVHDHRNSWHSQWWIVKGVLLMGCFMISKLAPSYWIELYGKVAHFGEGYLK</sequence>
<evidence type="ECO:0000313" key="8">
    <source>
        <dbReference type="Proteomes" id="UP000823388"/>
    </source>
</evidence>
<evidence type="ECO:0000256" key="2">
    <source>
        <dbReference type="ARBA" id="ARBA00006665"/>
    </source>
</evidence>
<dbReference type="Pfam" id="PF03348">
    <property type="entry name" value="Serinc"/>
    <property type="match status" value="1"/>
</dbReference>
<evidence type="ECO:0000256" key="4">
    <source>
        <dbReference type="ARBA" id="ARBA00022989"/>
    </source>
</evidence>
<keyword evidence="8" id="KW-1185">Reference proteome</keyword>
<comment type="subcellular location">
    <subcellularLocation>
        <location evidence="1">Membrane</location>
        <topology evidence="1">Multi-pass membrane protein</topology>
    </subcellularLocation>
</comment>
<dbReference type="AlphaFoldDB" id="A0A8T0RB46"/>
<comment type="similarity">
    <text evidence="2">Belongs to the TDE1 family.</text>
</comment>
<reference evidence="7 8" key="1">
    <citation type="submission" date="2020-05" db="EMBL/GenBank/DDBJ databases">
        <title>WGS assembly of Panicum virgatum.</title>
        <authorList>
            <person name="Lovell J.T."/>
            <person name="Jenkins J."/>
            <person name="Shu S."/>
            <person name="Juenger T.E."/>
            <person name="Schmutz J."/>
        </authorList>
    </citation>
    <scope>NUCLEOTIDE SEQUENCE [LARGE SCALE GENOMIC DNA]</scope>
    <source>
        <strain evidence="8">cv. AP13</strain>
    </source>
</reference>
<organism evidence="7 8">
    <name type="scientific">Panicum virgatum</name>
    <name type="common">Blackwell switchgrass</name>
    <dbReference type="NCBI Taxonomy" id="38727"/>
    <lineage>
        <taxon>Eukaryota</taxon>
        <taxon>Viridiplantae</taxon>
        <taxon>Streptophyta</taxon>
        <taxon>Embryophyta</taxon>
        <taxon>Tracheophyta</taxon>
        <taxon>Spermatophyta</taxon>
        <taxon>Magnoliopsida</taxon>
        <taxon>Liliopsida</taxon>
        <taxon>Poales</taxon>
        <taxon>Poaceae</taxon>
        <taxon>PACMAD clade</taxon>
        <taxon>Panicoideae</taxon>
        <taxon>Panicodae</taxon>
        <taxon>Paniceae</taxon>
        <taxon>Panicinae</taxon>
        <taxon>Panicum</taxon>
        <taxon>Panicum sect. Hiantes</taxon>
    </lineage>
</organism>
<evidence type="ECO:0000256" key="3">
    <source>
        <dbReference type="ARBA" id="ARBA00022692"/>
    </source>
</evidence>
<dbReference type="PANTHER" id="PTHR10383:SF44">
    <property type="entry name" value="SERINC-DOMAIN CONTAINING SERINE AND SPHINGOLIPID BIOSYNTHESIS PROTEIN"/>
    <property type="match status" value="1"/>
</dbReference>
<comment type="caution">
    <text evidence="7">The sequence shown here is derived from an EMBL/GenBank/DDBJ whole genome shotgun (WGS) entry which is preliminary data.</text>
</comment>
<name>A0A8T0RB46_PANVG</name>
<dbReference type="GO" id="GO:0016020">
    <property type="term" value="C:membrane"/>
    <property type="evidence" value="ECO:0007669"/>
    <property type="project" value="UniProtKB-SubCell"/>
</dbReference>
<feature type="transmembrane region" description="Helical" evidence="6">
    <location>
        <begin position="44"/>
        <end position="61"/>
    </location>
</feature>
<protein>
    <submittedName>
        <fullName evidence="7">Uncharacterized protein</fullName>
    </submittedName>
</protein>
<evidence type="ECO:0000313" key="7">
    <source>
        <dbReference type="EMBL" id="KAG2582466.1"/>
    </source>
</evidence>
<feature type="transmembrane region" description="Helical" evidence="6">
    <location>
        <begin position="82"/>
        <end position="104"/>
    </location>
</feature>
<dbReference type="PANTHER" id="PTHR10383">
    <property type="entry name" value="SERINE INCORPORATOR"/>
    <property type="match status" value="1"/>
</dbReference>
<keyword evidence="4 6" id="KW-1133">Transmembrane helix</keyword>
<dbReference type="EMBL" id="CM029047">
    <property type="protein sequence ID" value="KAG2582466.1"/>
    <property type="molecule type" value="Genomic_DNA"/>
</dbReference>
<dbReference type="InterPro" id="IPR005016">
    <property type="entry name" value="TDE1/TMS"/>
</dbReference>
<keyword evidence="5 6" id="KW-0472">Membrane</keyword>
<feature type="transmembrane region" description="Helical" evidence="6">
    <location>
        <begin position="124"/>
        <end position="141"/>
    </location>
</feature>
<evidence type="ECO:0000256" key="1">
    <source>
        <dbReference type="ARBA" id="ARBA00004141"/>
    </source>
</evidence>
<evidence type="ECO:0000256" key="5">
    <source>
        <dbReference type="ARBA" id="ARBA00023136"/>
    </source>
</evidence>
<proteinExistence type="inferred from homology"/>
<evidence type="ECO:0000256" key="6">
    <source>
        <dbReference type="SAM" id="Phobius"/>
    </source>
</evidence>
<gene>
    <name evidence="7" type="ORF">PVAP13_6KG110870</name>
</gene>
<dbReference type="Proteomes" id="UP000823388">
    <property type="component" value="Chromosome 6K"/>
</dbReference>